<dbReference type="GO" id="GO:0008168">
    <property type="term" value="F:methyltransferase activity"/>
    <property type="evidence" value="ECO:0007669"/>
    <property type="project" value="UniProtKB-KW"/>
</dbReference>
<organism evidence="7 8">
    <name type="scientific">Streptacidiphilus monticola</name>
    <dbReference type="NCBI Taxonomy" id="2161674"/>
    <lineage>
        <taxon>Bacteria</taxon>
        <taxon>Bacillati</taxon>
        <taxon>Actinomycetota</taxon>
        <taxon>Actinomycetes</taxon>
        <taxon>Kitasatosporales</taxon>
        <taxon>Streptomycetaceae</taxon>
        <taxon>Streptacidiphilus</taxon>
    </lineage>
</organism>
<evidence type="ECO:0000313" key="8">
    <source>
        <dbReference type="Proteomes" id="UP001596174"/>
    </source>
</evidence>
<dbReference type="SUPFAM" id="SSF53335">
    <property type="entry name" value="S-adenosyl-L-methionine-dependent methyltransferases"/>
    <property type="match status" value="1"/>
</dbReference>
<comment type="similarity">
    <text evidence="2 6">Belongs to the UPF0677 family.</text>
</comment>
<evidence type="ECO:0000256" key="4">
    <source>
        <dbReference type="ARBA" id="ARBA00022679"/>
    </source>
</evidence>
<evidence type="ECO:0000256" key="3">
    <source>
        <dbReference type="ARBA" id="ARBA00022603"/>
    </source>
</evidence>
<keyword evidence="8" id="KW-1185">Reference proteome</keyword>
<dbReference type="NCBIfam" id="TIGR00027">
    <property type="entry name" value="mthyl_TIGR00027"/>
    <property type="match status" value="1"/>
</dbReference>
<dbReference type="PANTHER" id="PTHR43619:SF2">
    <property type="entry name" value="S-ADENOSYL-L-METHIONINE-DEPENDENT METHYLTRANSFERASES SUPERFAMILY PROTEIN"/>
    <property type="match status" value="1"/>
</dbReference>
<evidence type="ECO:0000256" key="1">
    <source>
        <dbReference type="ARBA" id="ARBA00003907"/>
    </source>
</evidence>
<comment type="function">
    <text evidence="1 6">Exhibits S-adenosyl-L-methionine-dependent methyltransferase activity.</text>
</comment>
<keyword evidence="5 6" id="KW-0949">S-adenosyl-L-methionine</keyword>
<proteinExistence type="inferred from homology"/>
<name>A0ABW1FTA4_9ACTN</name>
<dbReference type="EC" id="2.1.1.-" evidence="6"/>
<comment type="caution">
    <text evidence="7">The sequence shown here is derived from an EMBL/GenBank/DDBJ whole genome shotgun (WGS) entry which is preliminary data.</text>
</comment>
<dbReference type="Gene3D" id="3.40.50.150">
    <property type="entry name" value="Vaccinia Virus protein VP39"/>
    <property type="match status" value="1"/>
</dbReference>
<keyword evidence="4 7" id="KW-0808">Transferase</keyword>
<reference evidence="8" key="1">
    <citation type="journal article" date="2019" name="Int. J. Syst. Evol. Microbiol.">
        <title>The Global Catalogue of Microorganisms (GCM) 10K type strain sequencing project: providing services to taxonomists for standard genome sequencing and annotation.</title>
        <authorList>
            <consortium name="The Broad Institute Genomics Platform"/>
            <consortium name="The Broad Institute Genome Sequencing Center for Infectious Disease"/>
            <person name="Wu L."/>
            <person name="Ma J."/>
        </authorList>
    </citation>
    <scope>NUCLEOTIDE SEQUENCE [LARGE SCALE GENOMIC DNA]</scope>
    <source>
        <strain evidence="8">JCM 4816</strain>
    </source>
</reference>
<evidence type="ECO:0000256" key="6">
    <source>
        <dbReference type="RuleBase" id="RU362030"/>
    </source>
</evidence>
<dbReference type="EMBL" id="JBHSQJ010000002">
    <property type="protein sequence ID" value="MFC5905714.1"/>
    <property type="molecule type" value="Genomic_DNA"/>
</dbReference>
<sequence>MLSPVSRTAVGVARVRAAESRRPDALFRDPFAEKFVAAAGVPPRTEPPGPGVRALAAQVIVRTRFYDACLSASTSRQVVLLAAGLDARAYRLDWPPGTRVFEADLEPVLEFKQRVLDASGAQPRCERVPVPVDLRRDDWPEVLRAAGFDPGQPTAWLVEGLLVYLSREEAAGVLSRLTGASAPGSTLALERSAHGRIPPVEGVTTLWQGGLGAGTADWLREHGWDVTLTNLGEAAQRYGRPFAKPTESAFVTAVRTG</sequence>
<keyword evidence="3 6" id="KW-0489">Methyltransferase</keyword>
<dbReference type="InterPro" id="IPR029063">
    <property type="entry name" value="SAM-dependent_MTases_sf"/>
</dbReference>
<evidence type="ECO:0000313" key="7">
    <source>
        <dbReference type="EMBL" id="MFC5905714.1"/>
    </source>
</evidence>
<dbReference type="Pfam" id="PF04072">
    <property type="entry name" value="LCM"/>
    <property type="match status" value="1"/>
</dbReference>
<evidence type="ECO:0000256" key="2">
    <source>
        <dbReference type="ARBA" id="ARBA00008138"/>
    </source>
</evidence>
<dbReference type="InterPro" id="IPR007213">
    <property type="entry name" value="Ppm1/Ppm2/Tcmp"/>
</dbReference>
<protein>
    <recommendedName>
        <fullName evidence="6">S-adenosyl-L-methionine-dependent methyltransferase</fullName>
        <ecNumber evidence="6">2.1.1.-</ecNumber>
    </recommendedName>
</protein>
<gene>
    <name evidence="7" type="ORF">ACFP3V_00545</name>
</gene>
<dbReference type="InterPro" id="IPR011610">
    <property type="entry name" value="SAM_mthyl_Trfase_ML2640-like"/>
</dbReference>
<evidence type="ECO:0000256" key="5">
    <source>
        <dbReference type="ARBA" id="ARBA00022691"/>
    </source>
</evidence>
<dbReference type="Proteomes" id="UP001596174">
    <property type="component" value="Unassembled WGS sequence"/>
</dbReference>
<dbReference type="GO" id="GO:0032259">
    <property type="term" value="P:methylation"/>
    <property type="evidence" value="ECO:0007669"/>
    <property type="project" value="UniProtKB-KW"/>
</dbReference>
<dbReference type="PANTHER" id="PTHR43619">
    <property type="entry name" value="S-ADENOSYL-L-METHIONINE-DEPENDENT METHYLTRANSFERASE YKTD-RELATED"/>
    <property type="match status" value="1"/>
</dbReference>
<accession>A0ABW1FTA4</accession>
<dbReference type="RefSeq" id="WP_380578425.1">
    <property type="nucleotide sequence ID" value="NZ_JBHSQJ010000002.1"/>
</dbReference>